<keyword evidence="2" id="KW-1185">Reference proteome</keyword>
<dbReference type="AlphaFoldDB" id="A0AA36G140"/>
<comment type="caution">
    <text evidence="1">The sequence shown here is derived from an EMBL/GenBank/DDBJ whole genome shotgun (WGS) entry which is preliminary data.</text>
</comment>
<evidence type="ECO:0000313" key="1">
    <source>
        <dbReference type="EMBL" id="CAJ0574440.1"/>
    </source>
</evidence>
<gene>
    <name evidence="1" type="ORF">MSPICULIGERA_LOCUS12773</name>
</gene>
<sequence>MEECRTTQPRPVNDDLPVENCLPSFGYLLVRTVTYDRAQNGHLNLVEVCRVGDGVMTVEEGEWIWIAYTKELPYVYRMTDSPHFIIRETAILAKHPKPAQ</sequence>
<name>A0AA36G140_9BILA</name>
<feature type="non-terminal residue" evidence="1">
    <location>
        <position position="100"/>
    </location>
</feature>
<accession>A0AA36G140</accession>
<dbReference type="Proteomes" id="UP001177023">
    <property type="component" value="Unassembled WGS sequence"/>
</dbReference>
<evidence type="ECO:0000313" key="2">
    <source>
        <dbReference type="Proteomes" id="UP001177023"/>
    </source>
</evidence>
<organism evidence="1 2">
    <name type="scientific">Mesorhabditis spiculigera</name>
    <dbReference type="NCBI Taxonomy" id="96644"/>
    <lineage>
        <taxon>Eukaryota</taxon>
        <taxon>Metazoa</taxon>
        <taxon>Ecdysozoa</taxon>
        <taxon>Nematoda</taxon>
        <taxon>Chromadorea</taxon>
        <taxon>Rhabditida</taxon>
        <taxon>Rhabditina</taxon>
        <taxon>Rhabditomorpha</taxon>
        <taxon>Rhabditoidea</taxon>
        <taxon>Rhabditidae</taxon>
        <taxon>Mesorhabditinae</taxon>
        <taxon>Mesorhabditis</taxon>
    </lineage>
</organism>
<protein>
    <submittedName>
        <fullName evidence="1">Uncharacterized protein</fullName>
    </submittedName>
</protein>
<proteinExistence type="predicted"/>
<reference evidence="1" key="1">
    <citation type="submission" date="2023-06" db="EMBL/GenBank/DDBJ databases">
        <authorList>
            <person name="Delattre M."/>
        </authorList>
    </citation>
    <scope>NUCLEOTIDE SEQUENCE</scope>
    <source>
        <strain evidence="1">AF72</strain>
    </source>
</reference>
<dbReference type="EMBL" id="CATQJA010002630">
    <property type="protein sequence ID" value="CAJ0574440.1"/>
    <property type="molecule type" value="Genomic_DNA"/>
</dbReference>